<feature type="repeat" description="ANK" evidence="7">
    <location>
        <begin position="241"/>
        <end position="273"/>
    </location>
</feature>
<dbReference type="STRING" id="888268.A0A1E5UND9"/>
<feature type="transmembrane region" description="Helical" evidence="9">
    <location>
        <begin position="511"/>
        <end position="532"/>
    </location>
</feature>
<dbReference type="EMBL" id="LWDX02070215">
    <property type="protein sequence ID" value="OEL14389.1"/>
    <property type="molecule type" value="Genomic_DNA"/>
</dbReference>
<keyword evidence="4 9" id="KW-1133">Transmembrane helix</keyword>
<protein>
    <recommendedName>
        <fullName evidence="10">PGG domain-containing protein</fullName>
    </recommendedName>
</protein>
<dbReference type="PANTHER" id="PTHR24186">
    <property type="entry name" value="PROTEIN PHOSPHATASE 1 REGULATORY SUBUNIT"/>
    <property type="match status" value="1"/>
</dbReference>
<dbReference type="InterPro" id="IPR002110">
    <property type="entry name" value="Ankyrin_rpt"/>
</dbReference>
<feature type="compositionally biased region" description="Basic and acidic residues" evidence="8">
    <location>
        <begin position="120"/>
        <end position="143"/>
    </location>
</feature>
<evidence type="ECO:0000256" key="3">
    <source>
        <dbReference type="ARBA" id="ARBA00022737"/>
    </source>
</evidence>
<dbReference type="Proteomes" id="UP000095767">
    <property type="component" value="Unassembled WGS sequence"/>
</dbReference>
<evidence type="ECO:0000259" key="10">
    <source>
        <dbReference type="Pfam" id="PF13962"/>
    </source>
</evidence>
<evidence type="ECO:0000256" key="2">
    <source>
        <dbReference type="ARBA" id="ARBA00022692"/>
    </source>
</evidence>
<feature type="region of interest" description="Disordered" evidence="8">
    <location>
        <begin position="119"/>
        <end position="145"/>
    </location>
</feature>
<evidence type="ECO:0000256" key="4">
    <source>
        <dbReference type="ARBA" id="ARBA00022989"/>
    </source>
</evidence>
<evidence type="ECO:0000313" key="12">
    <source>
        <dbReference type="Proteomes" id="UP000095767"/>
    </source>
</evidence>
<reference evidence="11 12" key="1">
    <citation type="submission" date="2016-09" db="EMBL/GenBank/DDBJ databases">
        <title>The draft genome of Dichanthelium oligosanthes: A C3 panicoid grass species.</title>
        <authorList>
            <person name="Studer A.J."/>
            <person name="Schnable J.C."/>
            <person name="Brutnell T.P."/>
        </authorList>
    </citation>
    <scope>NUCLEOTIDE SEQUENCE [LARGE SCALE GENOMIC DNA]</scope>
    <source>
        <strain evidence="12">cv. Kellogg 1175</strain>
        <tissue evidence="11">Leaf</tissue>
    </source>
</reference>
<dbReference type="Pfam" id="PF12796">
    <property type="entry name" value="Ank_2"/>
    <property type="match status" value="1"/>
</dbReference>
<dbReference type="SMART" id="SM00248">
    <property type="entry name" value="ANK"/>
    <property type="match status" value="7"/>
</dbReference>
<feature type="region of interest" description="Disordered" evidence="8">
    <location>
        <begin position="164"/>
        <end position="216"/>
    </location>
</feature>
<name>A0A1E5UND9_9POAL</name>
<keyword evidence="3" id="KW-0677">Repeat</keyword>
<dbReference type="SUPFAM" id="SSF48403">
    <property type="entry name" value="Ankyrin repeat"/>
    <property type="match status" value="1"/>
</dbReference>
<feature type="compositionally biased region" description="Basic and acidic residues" evidence="8">
    <location>
        <begin position="189"/>
        <end position="202"/>
    </location>
</feature>
<evidence type="ECO:0000256" key="7">
    <source>
        <dbReference type="PROSITE-ProRule" id="PRU00023"/>
    </source>
</evidence>
<dbReference type="Pfam" id="PF13962">
    <property type="entry name" value="PGG"/>
    <property type="match status" value="1"/>
</dbReference>
<dbReference type="PROSITE" id="PS50297">
    <property type="entry name" value="ANK_REP_REGION"/>
    <property type="match status" value="2"/>
</dbReference>
<accession>A0A1E5UND9</accession>
<dbReference type="AlphaFoldDB" id="A0A1E5UND9"/>
<keyword evidence="12" id="KW-1185">Reference proteome</keyword>
<feature type="region of interest" description="Disordered" evidence="8">
    <location>
        <begin position="47"/>
        <end position="71"/>
    </location>
</feature>
<feature type="transmembrane region" description="Helical" evidence="9">
    <location>
        <begin position="597"/>
        <end position="619"/>
    </location>
</feature>
<feature type="transmembrane region" description="Helical" evidence="9">
    <location>
        <begin position="631"/>
        <end position="653"/>
    </location>
</feature>
<evidence type="ECO:0000256" key="9">
    <source>
        <dbReference type="SAM" id="Phobius"/>
    </source>
</evidence>
<evidence type="ECO:0000256" key="5">
    <source>
        <dbReference type="ARBA" id="ARBA00023043"/>
    </source>
</evidence>
<comment type="subcellular location">
    <subcellularLocation>
        <location evidence="1">Membrane</location>
        <topology evidence="1">Multi-pass membrane protein</topology>
    </subcellularLocation>
</comment>
<keyword evidence="6 9" id="KW-0472">Membrane</keyword>
<dbReference type="InterPro" id="IPR026961">
    <property type="entry name" value="PGG_dom"/>
</dbReference>
<dbReference type="PROSITE" id="PS50088">
    <property type="entry name" value="ANK_REPEAT"/>
    <property type="match status" value="2"/>
</dbReference>
<comment type="caution">
    <text evidence="11">The sequence shown here is derived from an EMBL/GenBank/DDBJ whole genome shotgun (WGS) entry which is preliminary data.</text>
</comment>
<gene>
    <name evidence="11" type="ORF">BAE44_0024592</name>
</gene>
<evidence type="ECO:0000256" key="1">
    <source>
        <dbReference type="ARBA" id="ARBA00004141"/>
    </source>
</evidence>
<keyword evidence="5 7" id="KW-0040">ANK repeat</keyword>
<evidence type="ECO:0000256" key="6">
    <source>
        <dbReference type="ARBA" id="ARBA00023136"/>
    </source>
</evidence>
<dbReference type="Pfam" id="PF00023">
    <property type="entry name" value="Ank"/>
    <property type="match status" value="1"/>
</dbReference>
<dbReference type="Gene3D" id="1.25.40.20">
    <property type="entry name" value="Ankyrin repeat-containing domain"/>
    <property type="match status" value="2"/>
</dbReference>
<feature type="repeat" description="ANK" evidence="7">
    <location>
        <begin position="340"/>
        <end position="363"/>
    </location>
</feature>
<dbReference type="OrthoDB" id="1847170at2759"/>
<dbReference type="PANTHER" id="PTHR24186:SF50">
    <property type="entry name" value="ANKYRIN REPEAT-CONTAINING PROTEIN ITN1-LIKE ISOFORM X1"/>
    <property type="match status" value="1"/>
</dbReference>
<evidence type="ECO:0000313" key="11">
    <source>
        <dbReference type="EMBL" id="OEL14389.1"/>
    </source>
</evidence>
<evidence type="ECO:0000256" key="8">
    <source>
        <dbReference type="SAM" id="MobiDB-lite"/>
    </source>
</evidence>
<organism evidence="11 12">
    <name type="scientific">Dichanthelium oligosanthes</name>
    <dbReference type="NCBI Taxonomy" id="888268"/>
    <lineage>
        <taxon>Eukaryota</taxon>
        <taxon>Viridiplantae</taxon>
        <taxon>Streptophyta</taxon>
        <taxon>Embryophyta</taxon>
        <taxon>Tracheophyta</taxon>
        <taxon>Spermatophyta</taxon>
        <taxon>Magnoliopsida</taxon>
        <taxon>Liliopsida</taxon>
        <taxon>Poales</taxon>
        <taxon>Poaceae</taxon>
        <taxon>PACMAD clade</taxon>
        <taxon>Panicoideae</taxon>
        <taxon>Panicodae</taxon>
        <taxon>Paniceae</taxon>
        <taxon>Dichantheliinae</taxon>
        <taxon>Dichanthelium</taxon>
    </lineage>
</organism>
<feature type="transmembrane region" description="Helical" evidence="9">
    <location>
        <begin position="567"/>
        <end position="585"/>
    </location>
</feature>
<sequence length="718" mass="78247">MATSNLMDDTLLKVLKMGDSEEFKRLLNSEEIVSPTIPTVAIDMPSELESAGDDSHPEAPQTDPNSTPQGVAVTPMIRSMLLRRVTSAGDGVLHIAARHGHLNLVCEVFDKAGIEANPKQAEEAAREGAREEQEGKSSRRVEDNAAGVAAAAVVVETGGAAEAEAVAAAESPTASSSRHRHGENATQGRRGEEAEIREDEPRLLPAPTGAGDPQQHCDHEEVDAAQVAINFVKLLRAKNHRGETCLHEAVRWGHTMIVRKLIEGDAKLDDVTTPVLVEITDDDGASPLYLATTLRRDDIVKCLTDNAYKYKDRVSCDGPAGKTALHAAVLLSKVDCKDSQGWSPIHAAASRGRLDVVKKLVEKCPNCESSCNEENGQTFLHVAVLNGQAKIVRYVCADPKFAHLLNARDKNGDTALHLAVRDGHEYIFCSLFGNKEICLSFINKQGRTPLDLAYSRIESDHEFKQRKREWIINDLLVAGADFCSCRWDDFSSSGIKKPTDEKESEKLSKSAGLIAAGAALILSMSFAAPFTIANKNLPTVDDRDVSHGIDSAQKRAQSFENLVEFDAFSLTASSLAIFFCMIAGFHTSRAWTRSVALLLGGSFLYVAAEEILMVFAMGLSQVYPRKMAPHVVWFVIIALNVLCLVAAILTLHLRRVIAHVRARCSRLGLLASLGSLFRFPPGLSAIPQWHIALHVALTASWIINTRYLFTSKSMSMCM</sequence>
<feature type="domain" description="PGG" evidence="10">
    <location>
        <begin position="505"/>
        <end position="620"/>
    </location>
</feature>
<dbReference type="InterPro" id="IPR036770">
    <property type="entry name" value="Ankyrin_rpt-contain_sf"/>
</dbReference>
<dbReference type="GO" id="GO:0005886">
    <property type="term" value="C:plasma membrane"/>
    <property type="evidence" value="ECO:0007669"/>
    <property type="project" value="TreeGrafter"/>
</dbReference>
<proteinExistence type="predicted"/>
<keyword evidence="2 9" id="KW-0812">Transmembrane</keyword>